<dbReference type="Gene3D" id="3.40.720.10">
    <property type="entry name" value="Alkaline Phosphatase, subunit A"/>
    <property type="match status" value="1"/>
</dbReference>
<dbReference type="PANTHER" id="PTHR10151">
    <property type="entry name" value="ECTONUCLEOTIDE PYROPHOSPHATASE/PHOSPHODIESTERASE"/>
    <property type="match status" value="1"/>
</dbReference>
<dbReference type="GO" id="GO:0016529">
    <property type="term" value="C:sarcoplasmic reticulum"/>
    <property type="evidence" value="ECO:0007669"/>
    <property type="project" value="TreeGrafter"/>
</dbReference>
<dbReference type="InterPro" id="IPR044929">
    <property type="entry name" value="DNA/RNA_non-sp_Endonuclease_sf"/>
</dbReference>
<evidence type="ECO:0000259" key="1">
    <source>
        <dbReference type="SMART" id="SM00477"/>
    </source>
</evidence>
<dbReference type="GO" id="GO:0055120">
    <property type="term" value="C:striated muscle dense body"/>
    <property type="evidence" value="ECO:0007669"/>
    <property type="project" value="TreeGrafter"/>
</dbReference>
<accession>A0A0B1SQD0</accession>
<dbReference type="Gene3D" id="3.40.570.10">
    <property type="entry name" value="Extracellular Endonuclease, subunit A"/>
    <property type="match status" value="1"/>
</dbReference>
<gene>
    <name evidence="2" type="ORF">OESDEN_14844</name>
</gene>
<organism evidence="2 3">
    <name type="scientific">Oesophagostomum dentatum</name>
    <name type="common">Nodular worm</name>
    <dbReference type="NCBI Taxonomy" id="61180"/>
    <lineage>
        <taxon>Eukaryota</taxon>
        <taxon>Metazoa</taxon>
        <taxon>Ecdysozoa</taxon>
        <taxon>Nematoda</taxon>
        <taxon>Chromadorea</taxon>
        <taxon>Rhabditida</taxon>
        <taxon>Rhabditina</taxon>
        <taxon>Rhabditomorpha</taxon>
        <taxon>Strongyloidea</taxon>
        <taxon>Strongylidae</taxon>
        <taxon>Oesophagostomum</taxon>
    </lineage>
</organism>
<dbReference type="GO" id="GO:0003676">
    <property type="term" value="F:nucleic acid binding"/>
    <property type="evidence" value="ECO:0007669"/>
    <property type="project" value="InterPro"/>
</dbReference>
<dbReference type="OrthoDB" id="5833449at2759"/>
<dbReference type="GO" id="GO:0016787">
    <property type="term" value="F:hydrolase activity"/>
    <property type="evidence" value="ECO:0007669"/>
    <property type="project" value="InterPro"/>
</dbReference>
<sequence length="334" mass="36738">MQTIFFAMGPSIKQGVVLPPVQTIQYLNLFIDLLGLPQNVPNNGTLGIMDEILVHPPLRAPQFHFPISECLAIGAPAAVGCNSCSAEIMKQLDADLKCTFPPNFPFQISSTTPRCIQNYCEKSVITGGGLESAVAVAERLVKGSTKSSSSCEFLNSKYINLCGTHKDTSDYVRKSISADTQSGFANIRSLVMPWKKGFVTDILDPLNDYTHSLLEKFGHLVSITGTAYDRNYDGIGDVEMRSTPSHIYRVLITCNGAWSNDGASCAKPSDTRVLSFIFPVMEKDSNCLPKDQLLLEYTARLQDVELISGLVFQFPGLSHMELLRLKTNVTTQLW</sequence>
<dbReference type="InterPro" id="IPR020821">
    <property type="entry name" value="ENPP1-3/EXOG-like_nuc-like"/>
</dbReference>
<protein>
    <recommendedName>
        <fullName evidence="1">ENPP1-3/EXOG-like endonuclease/phosphodiesterase domain-containing protein</fullName>
    </recommendedName>
</protein>
<dbReference type="GO" id="GO:0046872">
    <property type="term" value="F:metal ion binding"/>
    <property type="evidence" value="ECO:0007669"/>
    <property type="project" value="InterPro"/>
</dbReference>
<dbReference type="InterPro" id="IPR017850">
    <property type="entry name" value="Alkaline_phosphatase_core_sf"/>
</dbReference>
<reference evidence="2 3" key="1">
    <citation type="submission" date="2014-03" db="EMBL/GenBank/DDBJ databases">
        <title>Draft genome of the hookworm Oesophagostomum dentatum.</title>
        <authorList>
            <person name="Mitreva M."/>
        </authorList>
    </citation>
    <scope>NUCLEOTIDE SEQUENCE [LARGE SCALE GENOMIC DNA]</scope>
    <source>
        <strain evidence="2 3">OD-Hann</strain>
    </source>
</reference>
<feature type="domain" description="ENPP1-3/EXOG-like endonuclease/phosphodiesterase" evidence="1">
    <location>
        <begin position="118"/>
        <end position="320"/>
    </location>
</feature>
<dbReference type="GO" id="GO:0031674">
    <property type="term" value="C:I band"/>
    <property type="evidence" value="ECO:0007669"/>
    <property type="project" value="TreeGrafter"/>
</dbReference>
<dbReference type="AlphaFoldDB" id="A0A0B1SQD0"/>
<dbReference type="SMART" id="SM00477">
    <property type="entry name" value="NUC"/>
    <property type="match status" value="1"/>
</dbReference>
<keyword evidence="3" id="KW-1185">Reference proteome</keyword>
<name>A0A0B1SQD0_OESDE</name>
<dbReference type="EMBL" id="KN563920">
    <property type="protein sequence ID" value="KHJ85430.1"/>
    <property type="molecule type" value="Genomic_DNA"/>
</dbReference>
<dbReference type="Proteomes" id="UP000053660">
    <property type="component" value="Unassembled WGS sequence"/>
</dbReference>
<evidence type="ECO:0000313" key="2">
    <source>
        <dbReference type="EMBL" id="KHJ85430.1"/>
    </source>
</evidence>
<dbReference type="PANTHER" id="PTHR10151:SF114">
    <property type="entry name" value="ECTONUCLEOTIDE PYROPHOSPHATASE_PHOSPHODIESTERASE C27A7.3"/>
    <property type="match status" value="1"/>
</dbReference>
<proteinExistence type="predicted"/>
<evidence type="ECO:0000313" key="3">
    <source>
        <dbReference type="Proteomes" id="UP000053660"/>
    </source>
</evidence>